<feature type="compositionally biased region" description="Low complexity" evidence="1">
    <location>
        <begin position="196"/>
        <end position="207"/>
    </location>
</feature>
<keyword evidence="4" id="KW-1185">Reference proteome</keyword>
<dbReference type="PANTHER" id="PTHR23354:SF122">
    <property type="entry name" value="GTPASE-ACTIVATING PROTEIN SKYWALKER"/>
    <property type="match status" value="1"/>
</dbReference>
<dbReference type="OrthoDB" id="10065050at2759"/>
<feature type="compositionally biased region" description="Polar residues" evidence="1">
    <location>
        <begin position="68"/>
        <end position="77"/>
    </location>
</feature>
<dbReference type="Gene3D" id="1.10.472.80">
    <property type="entry name" value="Ypt/Rab-GAP domain of gyp1p, domain 3"/>
    <property type="match status" value="1"/>
</dbReference>
<dbReference type="PANTHER" id="PTHR23354">
    <property type="entry name" value="NUCLEOLAR PROTEIN 7/ESTROGEN RECEPTOR COACTIVATOR-RELATED"/>
    <property type="match status" value="1"/>
</dbReference>
<feature type="region of interest" description="Disordered" evidence="1">
    <location>
        <begin position="1"/>
        <end position="133"/>
    </location>
</feature>
<evidence type="ECO:0000259" key="2">
    <source>
        <dbReference type="PROSITE" id="PS51886"/>
    </source>
</evidence>
<dbReference type="EMBL" id="VIIS01001879">
    <property type="protein sequence ID" value="KAF0291457.1"/>
    <property type="molecule type" value="Genomic_DNA"/>
</dbReference>
<dbReference type="Proteomes" id="UP000440578">
    <property type="component" value="Unassembled WGS sequence"/>
</dbReference>
<dbReference type="InterPro" id="IPR000195">
    <property type="entry name" value="Rab-GAP-TBC_dom"/>
</dbReference>
<dbReference type="Pfam" id="PF00566">
    <property type="entry name" value="RabGAP-TBC"/>
    <property type="match status" value="1"/>
</dbReference>
<organism evidence="3 4">
    <name type="scientific">Amphibalanus amphitrite</name>
    <name type="common">Striped barnacle</name>
    <name type="synonym">Balanus amphitrite</name>
    <dbReference type="NCBI Taxonomy" id="1232801"/>
    <lineage>
        <taxon>Eukaryota</taxon>
        <taxon>Metazoa</taxon>
        <taxon>Ecdysozoa</taxon>
        <taxon>Arthropoda</taxon>
        <taxon>Crustacea</taxon>
        <taxon>Multicrustacea</taxon>
        <taxon>Cirripedia</taxon>
        <taxon>Thoracica</taxon>
        <taxon>Thoracicalcarea</taxon>
        <taxon>Balanomorpha</taxon>
        <taxon>Balanoidea</taxon>
        <taxon>Balanidae</taxon>
        <taxon>Amphibalaninae</taxon>
        <taxon>Amphibalanus</taxon>
    </lineage>
</organism>
<feature type="compositionally biased region" description="Basic residues" evidence="1">
    <location>
        <begin position="146"/>
        <end position="157"/>
    </location>
</feature>
<dbReference type="Pfam" id="PF07534">
    <property type="entry name" value="TLD"/>
    <property type="match status" value="1"/>
</dbReference>
<sequence>MSPVPGRTDETGRQSAAAAEEASRAESTPVKATNGHGTADGHADSAPTSAEPPAVVQNSAASPAAGSQPKSPHSPTSAGAKPKERQQQEPQPSGSGSSAKNGMTDTRSIWVVGSEEHLPGAVGGEEAGPAASWATVHSTVRAIRVFKRGVSKRLRRPPSRDQPAAEPAGRPPRPSRSADRQLSQPAEPRQETPAAGGFLRSLSFRRSASWRGPLRRADRQPRDQPQVKEREEGHAVVGAEAPAAAGPSAAGGDFTDGLEAAMQHTDAAVPFQPTVDRAAFSDACATYEPPQKHVGPAADLASRDKKEAQLKEELRSSYYPLDHPSRHQLWANICQMHGATLGQNEEYESTVRQLEGELGPARRGQHQMPPLVHSFYMNRYALSERGVWSAERVMAVLYYNNPTITYAPSLYPTCCLLLHYMDEADTYNALSMMLRNKKQGYIVQTKRDFEISWKILIKLCRKHAKTSVHFLQQEARAGENVDHVLADWLAWLFCFLPFAHAVRLMDCYLMEGEKVLYRAAMALVLLVHKMASNNLGEWGNSFKENTVQEVMEKFCTNMQLGPEKLLKTMFGIRGFSRDSLTASYARVKAQIKAGGGRLSFPERRCNRTFSKQQSNAGGLGMPSVMSQDELAEASSTIGVKEGHSNHCISVRKRSAKFPHLKKPESALMSYEELLRLWENLPARYALYTPLLIYTTDEHGFSLKTFYQKVATFEPTVLLLRTTEGAVFGAYCSVTWNMRNETQEDGTRQRYFGTGETFLFTLRPQLKVYPWVGKVRQAEDPELAGLSHSEQLFMAADNTMVTIGGGGGQAIWLDENLTRGKTDACQTFANPPLTPTGSFEVACMEAFAFSPA</sequence>
<feature type="region of interest" description="Disordered" evidence="1">
    <location>
        <begin position="146"/>
        <end position="255"/>
    </location>
</feature>
<feature type="domain" description="TLDc" evidence="2">
    <location>
        <begin position="666"/>
        <end position="849"/>
    </location>
</feature>
<feature type="compositionally biased region" description="Low complexity" evidence="1">
    <location>
        <begin position="235"/>
        <end position="252"/>
    </location>
</feature>
<evidence type="ECO:0000313" key="3">
    <source>
        <dbReference type="EMBL" id="KAF0291457.1"/>
    </source>
</evidence>
<protein>
    <submittedName>
        <fullName evidence="3">TBC1 domain family member 24</fullName>
    </submittedName>
</protein>
<evidence type="ECO:0000256" key="1">
    <source>
        <dbReference type="SAM" id="MobiDB-lite"/>
    </source>
</evidence>
<gene>
    <name evidence="3" type="primary">TBC1D24_1</name>
    <name evidence="3" type="ORF">FJT64_010418</name>
</gene>
<dbReference type="SMART" id="SM00164">
    <property type="entry name" value="TBC"/>
    <property type="match status" value="1"/>
</dbReference>
<comment type="caution">
    <text evidence="3">The sequence shown here is derived from an EMBL/GenBank/DDBJ whole genome shotgun (WGS) entry which is preliminary data.</text>
</comment>
<dbReference type="SMART" id="SM00584">
    <property type="entry name" value="TLDc"/>
    <property type="match status" value="1"/>
</dbReference>
<evidence type="ECO:0000313" key="4">
    <source>
        <dbReference type="Proteomes" id="UP000440578"/>
    </source>
</evidence>
<dbReference type="AlphaFoldDB" id="A0A6A4V5B6"/>
<feature type="compositionally biased region" description="Basic and acidic residues" evidence="1">
    <location>
        <begin position="215"/>
        <end position="234"/>
    </location>
</feature>
<dbReference type="InterPro" id="IPR006571">
    <property type="entry name" value="TLDc_dom"/>
</dbReference>
<reference evidence="3 4" key="1">
    <citation type="submission" date="2019-07" db="EMBL/GenBank/DDBJ databases">
        <title>Draft genome assembly of a fouling barnacle, Amphibalanus amphitrite (Darwin, 1854): The first reference genome for Thecostraca.</title>
        <authorList>
            <person name="Kim W."/>
        </authorList>
    </citation>
    <scope>NUCLEOTIDE SEQUENCE [LARGE SCALE GENOMIC DNA]</scope>
    <source>
        <strain evidence="3">SNU_AA5</strain>
        <tissue evidence="3">Soma without cirri and trophi</tissue>
    </source>
</reference>
<accession>A0A6A4V5B6</accession>
<feature type="compositionally biased region" description="Low complexity" evidence="1">
    <location>
        <begin position="88"/>
        <end position="98"/>
    </location>
</feature>
<proteinExistence type="predicted"/>
<dbReference type="PROSITE" id="PS51886">
    <property type="entry name" value="TLDC"/>
    <property type="match status" value="1"/>
</dbReference>
<name>A0A6A4V5B6_AMPAM</name>